<dbReference type="EMBL" id="QSKL01000001">
    <property type="protein sequence ID" value="RHE61999.1"/>
    <property type="molecule type" value="Genomic_DNA"/>
</dbReference>
<keyword evidence="1" id="KW-0131">Cell cycle</keyword>
<dbReference type="Proteomes" id="UP000284640">
    <property type="component" value="Unassembled WGS sequence"/>
</dbReference>
<gene>
    <name evidence="1" type="ORF">DW729_00905</name>
</gene>
<dbReference type="AlphaFoldDB" id="A0A414JTJ0"/>
<accession>A0A414JTJ0</accession>
<organism evidence="1 2">
    <name type="scientific">Bacteroides uniformis</name>
    <dbReference type="NCBI Taxonomy" id="820"/>
    <lineage>
        <taxon>Bacteria</taxon>
        <taxon>Pseudomonadati</taxon>
        <taxon>Bacteroidota</taxon>
        <taxon>Bacteroidia</taxon>
        <taxon>Bacteroidales</taxon>
        <taxon>Bacteroidaceae</taxon>
        <taxon>Bacteroides</taxon>
    </lineage>
</organism>
<keyword evidence="1" id="KW-0132">Cell division</keyword>
<comment type="caution">
    <text evidence="1">The sequence shown here is derived from an EMBL/GenBank/DDBJ whole genome shotgun (WGS) entry which is preliminary data.</text>
</comment>
<dbReference type="GO" id="GO:0051301">
    <property type="term" value="P:cell division"/>
    <property type="evidence" value="ECO:0007669"/>
    <property type="project" value="UniProtKB-KW"/>
</dbReference>
<protein>
    <submittedName>
        <fullName evidence="1">Cell division protein ZapA</fullName>
    </submittedName>
</protein>
<name>A0A414JTJ0_BACUN</name>
<reference evidence="1 2" key="1">
    <citation type="submission" date="2018-08" db="EMBL/GenBank/DDBJ databases">
        <title>A genome reference for cultivated species of the human gut microbiota.</title>
        <authorList>
            <person name="Zou Y."/>
            <person name="Xue W."/>
            <person name="Luo G."/>
        </authorList>
    </citation>
    <scope>NUCLEOTIDE SEQUENCE [LARGE SCALE GENOMIC DNA]</scope>
    <source>
        <strain evidence="1 2">AM27-46</strain>
    </source>
</reference>
<evidence type="ECO:0000313" key="1">
    <source>
        <dbReference type="EMBL" id="RHE61999.1"/>
    </source>
</evidence>
<evidence type="ECO:0000313" key="2">
    <source>
        <dbReference type="Proteomes" id="UP000284640"/>
    </source>
</evidence>
<sequence>MIILSCLACSDGKSEYIQSVSHVNSLINEYRKEYNQISTEMTNIALEDFSKIDSYRNNNQSKILKLEKKASTVVSEIDKLLSAKYKSEKLNKLFQDTRQDIMESLYNTKYEINRSSYAEREYTITTNQLKYMQQYDIEFRSLVAN</sequence>
<proteinExistence type="predicted"/>